<sequence>MPKLSRSRAHAIEFPFAWSDEGRRDDLEELDTQITHLQLRGHPRKPRAHAETATAGGALERERAPLPSPPPPPRRPPPTPASPPRRAPALRLLAF</sequence>
<dbReference type="InParanoid" id="D8PYQ9"/>
<feature type="region of interest" description="Disordered" evidence="1">
    <location>
        <begin position="36"/>
        <end position="95"/>
    </location>
</feature>
<reference evidence="2 3" key="1">
    <citation type="journal article" date="2010" name="Nat. Biotechnol.">
        <title>Genome sequence of the model mushroom Schizophyllum commune.</title>
        <authorList>
            <person name="Ohm R.A."/>
            <person name="de Jong J.F."/>
            <person name="Lugones L.G."/>
            <person name="Aerts A."/>
            <person name="Kothe E."/>
            <person name="Stajich J.E."/>
            <person name="de Vries R.P."/>
            <person name="Record E."/>
            <person name="Levasseur A."/>
            <person name="Baker S.E."/>
            <person name="Bartholomew K.A."/>
            <person name="Coutinho P.M."/>
            <person name="Erdmann S."/>
            <person name="Fowler T.J."/>
            <person name="Gathman A.C."/>
            <person name="Lombard V."/>
            <person name="Henrissat B."/>
            <person name="Knabe N."/>
            <person name="Kuees U."/>
            <person name="Lilly W.W."/>
            <person name="Lindquist E."/>
            <person name="Lucas S."/>
            <person name="Magnuson J.K."/>
            <person name="Piumi F."/>
            <person name="Raudaskoski M."/>
            <person name="Salamov A."/>
            <person name="Schmutz J."/>
            <person name="Schwarze F.W.M.R."/>
            <person name="vanKuyk P.A."/>
            <person name="Horton J.S."/>
            <person name="Grigoriev I.V."/>
            <person name="Woesten H.A.B."/>
        </authorList>
    </citation>
    <scope>NUCLEOTIDE SEQUENCE [LARGE SCALE GENOMIC DNA]</scope>
    <source>
        <strain evidence="3">H4-8 / FGSC 9210</strain>
    </source>
</reference>
<organism evidence="3">
    <name type="scientific">Schizophyllum commune (strain H4-8 / FGSC 9210)</name>
    <name type="common">Split gill fungus</name>
    <dbReference type="NCBI Taxonomy" id="578458"/>
    <lineage>
        <taxon>Eukaryota</taxon>
        <taxon>Fungi</taxon>
        <taxon>Dikarya</taxon>
        <taxon>Basidiomycota</taxon>
        <taxon>Agaricomycotina</taxon>
        <taxon>Agaricomycetes</taxon>
        <taxon>Agaricomycetidae</taxon>
        <taxon>Agaricales</taxon>
        <taxon>Schizophyllaceae</taxon>
        <taxon>Schizophyllum</taxon>
    </lineage>
</organism>
<dbReference type="HOGENOM" id="CLU_2373997_0_0_1"/>
<keyword evidence="3" id="KW-1185">Reference proteome</keyword>
<evidence type="ECO:0000313" key="3">
    <source>
        <dbReference type="Proteomes" id="UP000007431"/>
    </source>
</evidence>
<feature type="compositionally biased region" description="Pro residues" evidence="1">
    <location>
        <begin position="66"/>
        <end position="86"/>
    </location>
</feature>
<accession>D8PYQ9</accession>
<dbReference type="AlphaFoldDB" id="D8PYQ9"/>
<proteinExistence type="predicted"/>
<dbReference type="Proteomes" id="UP000007431">
    <property type="component" value="Unassembled WGS sequence"/>
</dbReference>
<gene>
    <name evidence="2" type="ORF">SCHCODRAFT_14700</name>
</gene>
<protein>
    <submittedName>
        <fullName evidence="2">Expressed protein</fullName>
    </submittedName>
</protein>
<evidence type="ECO:0000256" key="1">
    <source>
        <dbReference type="SAM" id="MobiDB-lite"/>
    </source>
</evidence>
<dbReference type="EMBL" id="GL377304">
    <property type="protein sequence ID" value="EFI98736.1"/>
    <property type="molecule type" value="Genomic_DNA"/>
</dbReference>
<name>D8PYQ9_SCHCM</name>
<evidence type="ECO:0000313" key="2">
    <source>
        <dbReference type="EMBL" id="EFI98736.1"/>
    </source>
</evidence>